<dbReference type="EMBL" id="CP007514">
    <property type="protein sequence ID" value="AHY47242.1"/>
    <property type="molecule type" value="Genomic_DNA"/>
</dbReference>
<dbReference type="PANTHER" id="PTHR46429">
    <property type="entry name" value="23S RRNA (GUANOSINE-2'-O-)-METHYLTRANSFERASE RLMB"/>
    <property type="match status" value="1"/>
</dbReference>
<dbReference type="SUPFAM" id="SSF55315">
    <property type="entry name" value="L30e-like"/>
    <property type="match status" value="1"/>
</dbReference>
<gene>
    <name evidence="7" type="primary">rlmB</name>
    <name evidence="6" type="ORF">RradSPS_1959</name>
    <name evidence="7" type="ORF">SIL72_11500</name>
</gene>
<dbReference type="CDD" id="cd18103">
    <property type="entry name" value="SpoU-like_RlmB"/>
    <property type="match status" value="1"/>
</dbReference>
<dbReference type="InterPro" id="IPR001537">
    <property type="entry name" value="SpoU_MeTrfase"/>
</dbReference>
<dbReference type="Pfam" id="PF00588">
    <property type="entry name" value="SpoU_methylase"/>
    <property type="match status" value="1"/>
</dbReference>
<dbReference type="eggNOG" id="COG0566">
    <property type="taxonomic scope" value="Bacteria"/>
</dbReference>
<dbReference type="STRING" id="42256.RradSPS_1959"/>
<feature type="compositionally biased region" description="Basic residues" evidence="4">
    <location>
        <begin position="1"/>
        <end position="28"/>
    </location>
</feature>
<dbReference type="InterPro" id="IPR029064">
    <property type="entry name" value="Ribosomal_eL30-like_sf"/>
</dbReference>
<dbReference type="Proteomes" id="UP000025229">
    <property type="component" value="Chromosome"/>
</dbReference>
<reference evidence="6 8" key="1">
    <citation type="submission" date="2014-03" db="EMBL/GenBank/DDBJ databases">
        <title>Complete genome sequence of the Radio-Resistant Rubrobacter radiotolerans RSPS-4.</title>
        <authorList>
            <person name="Egas C.C."/>
            <person name="Barroso C.C."/>
            <person name="Froufe H.J.C."/>
            <person name="Pacheco J.J."/>
            <person name="Albuquerque L.L."/>
            <person name="da Costa M.M.S."/>
        </authorList>
    </citation>
    <scope>NUCLEOTIDE SEQUENCE [LARGE SCALE GENOMIC DNA]</scope>
    <source>
        <strain evidence="6 8">RSPS-4</strain>
    </source>
</reference>
<evidence type="ECO:0000313" key="6">
    <source>
        <dbReference type="EMBL" id="AHY47242.1"/>
    </source>
</evidence>
<dbReference type="InterPro" id="IPR013123">
    <property type="entry name" value="SpoU_subst-bd"/>
</dbReference>
<dbReference type="FunFam" id="3.40.1280.10:FF:000008">
    <property type="entry name" value="Group 3 RNA methyltransferase TrmH"/>
    <property type="match status" value="1"/>
</dbReference>
<feature type="region of interest" description="Disordered" evidence="4">
    <location>
        <begin position="1"/>
        <end position="85"/>
    </location>
</feature>
<dbReference type="EMBL" id="JAWXXX010000001">
    <property type="protein sequence ID" value="MDX5894646.1"/>
    <property type="molecule type" value="Genomic_DNA"/>
</dbReference>
<name>A0A023X446_RUBRA</name>
<dbReference type="GO" id="GO:0008173">
    <property type="term" value="F:RNA methyltransferase activity"/>
    <property type="evidence" value="ECO:0007669"/>
    <property type="project" value="InterPro"/>
</dbReference>
<dbReference type="Proteomes" id="UP001281130">
    <property type="component" value="Unassembled WGS sequence"/>
</dbReference>
<reference evidence="7" key="2">
    <citation type="submission" date="2023-11" db="EMBL/GenBank/DDBJ databases">
        <title>MicrobeMod: A computational toolkit for identifying prokaryotic methylation and restriction-modification with nanopore sequencing.</title>
        <authorList>
            <person name="Crits-Christoph A."/>
            <person name="Kang S.C."/>
            <person name="Lee H."/>
            <person name="Ostrov N."/>
        </authorList>
    </citation>
    <scope>NUCLEOTIDE SEQUENCE</scope>
    <source>
        <strain evidence="7">ATCC 51242</strain>
    </source>
</reference>
<evidence type="ECO:0000256" key="1">
    <source>
        <dbReference type="ARBA" id="ARBA00007228"/>
    </source>
</evidence>
<dbReference type="GO" id="GO:0005829">
    <property type="term" value="C:cytosol"/>
    <property type="evidence" value="ECO:0007669"/>
    <property type="project" value="TreeGrafter"/>
</dbReference>
<dbReference type="Gene3D" id="3.40.1280.10">
    <property type="match status" value="1"/>
</dbReference>
<keyword evidence="2 6" id="KW-0489">Methyltransferase</keyword>
<dbReference type="SMART" id="SM00967">
    <property type="entry name" value="SpoU_sub_bind"/>
    <property type="match status" value="1"/>
</dbReference>
<dbReference type="NCBIfam" id="TIGR00186">
    <property type="entry name" value="rRNA_methyl_3"/>
    <property type="match status" value="1"/>
</dbReference>
<dbReference type="AlphaFoldDB" id="A0A023X446"/>
<feature type="domain" description="RNA 2-O ribose methyltransferase substrate binding" evidence="5">
    <location>
        <begin position="89"/>
        <end position="160"/>
    </location>
</feature>
<dbReference type="HOGENOM" id="CLU_021322_0_1_11"/>
<organism evidence="6 8">
    <name type="scientific">Rubrobacter radiotolerans</name>
    <name type="common">Arthrobacter radiotolerans</name>
    <dbReference type="NCBI Taxonomy" id="42256"/>
    <lineage>
        <taxon>Bacteria</taxon>
        <taxon>Bacillati</taxon>
        <taxon>Actinomycetota</taxon>
        <taxon>Rubrobacteria</taxon>
        <taxon>Rubrobacterales</taxon>
        <taxon>Rubrobacteraceae</taxon>
        <taxon>Rubrobacter</taxon>
    </lineage>
</organism>
<dbReference type="Pfam" id="PF08032">
    <property type="entry name" value="SpoU_sub_bind"/>
    <property type="match status" value="1"/>
</dbReference>
<dbReference type="PANTHER" id="PTHR46429:SF1">
    <property type="entry name" value="23S RRNA (GUANOSINE-2'-O-)-METHYLTRANSFERASE RLMB"/>
    <property type="match status" value="1"/>
</dbReference>
<evidence type="ECO:0000256" key="4">
    <source>
        <dbReference type="SAM" id="MobiDB-lite"/>
    </source>
</evidence>
<comment type="similarity">
    <text evidence="1">Belongs to the class IV-like SAM-binding methyltransferase superfamily. RNA methyltransferase TrmH family.</text>
</comment>
<protein>
    <submittedName>
        <fullName evidence="7">23S rRNA (Guanosine(2251)-2'-O)-methyltransferase RlmB</fullName>
    </submittedName>
    <submittedName>
        <fullName evidence="6">RNA methyltransferase, TrmH family, group 3</fullName>
    </submittedName>
</protein>
<keyword evidence="3 6" id="KW-0808">Transferase</keyword>
<evidence type="ECO:0000313" key="8">
    <source>
        <dbReference type="Proteomes" id="UP000025229"/>
    </source>
</evidence>
<dbReference type="GO" id="GO:0032259">
    <property type="term" value="P:methylation"/>
    <property type="evidence" value="ECO:0007669"/>
    <property type="project" value="UniProtKB-KW"/>
</dbReference>
<dbReference type="PATRIC" id="fig|42256.3.peg.1993"/>
<dbReference type="Gene3D" id="3.30.1330.30">
    <property type="match status" value="1"/>
</dbReference>
<keyword evidence="8" id="KW-1185">Reference proteome</keyword>
<dbReference type="SUPFAM" id="SSF75217">
    <property type="entry name" value="alpha/beta knot"/>
    <property type="match status" value="1"/>
</dbReference>
<evidence type="ECO:0000256" key="3">
    <source>
        <dbReference type="ARBA" id="ARBA00022679"/>
    </source>
</evidence>
<dbReference type="RefSeq" id="WP_232226534.1">
    <property type="nucleotide sequence ID" value="NZ_CP007514.1"/>
</dbReference>
<accession>A0A023X446</accession>
<dbReference type="GO" id="GO:0006396">
    <property type="term" value="P:RNA processing"/>
    <property type="evidence" value="ECO:0007669"/>
    <property type="project" value="InterPro"/>
</dbReference>
<evidence type="ECO:0000259" key="5">
    <source>
        <dbReference type="SMART" id="SM00967"/>
    </source>
</evidence>
<dbReference type="InterPro" id="IPR029028">
    <property type="entry name" value="Alpha/beta_knot_MTases"/>
</dbReference>
<dbReference type="InterPro" id="IPR029026">
    <property type="entry name" value="tRNA_m1G_MTases_N"/>
</dbReference>
<dbReference type="GO" id="GO:0003723">
    <property type="term" value="F:RNA binding"/>
    <property type="evidence" value="ECO:0007669"/>
    <property type="project" value="InterPro"/>
</dbReference>
<evidence type="ECO:0000313" key="7">
    <source>
        <dbReference type="EMBL" id="MDX5894646.1"/>
    </source>
</evidence>
<dbReference type="InterPro" id="IPR004441">
    <property type="entry name" value="rRNA_MeTrfase_TrmH"/>
</dbReference>
<evidence type="ECO:0000256" key="2">
    <source>
        <dbReference type="ARBA" id="ARBA00022603"/>
    </source>
</evidence>
<dbReference type="KEGG" id="rrd:RradSPS_1959"/>
<proteinExistence type="inferred from homology"/>
<sequence>MPTRAGRSRTRRKARCSVVGRRRGKKGSGGRPSGSPSDRRGGQGRSASRRREGRPPAGGKGGRPAERRTGRIARGDGPALSAENDAGGLVYGVRPVVEALRSRRREVFEVLDASGGEEIGRLARERGVRVTQVGRDGLDSLAGGGVHQGVAARVGGYPYVSFQEVVSGGTLPVVVLDGVTDPHNLGAILRVADGAGVSGVVIPKDRSAEVNATVAKASAGASEHVRVTRVTNLRRALDEIKERGYWVFAAEDGEGSTPYTELDLGGPVALVLGSEGRGIRRLVREGCDGAVSVPMGGEVASLNVSVAAAVLLFEARRQREGR</sequence>